<evidence type="ECO:0000259" key="12">
    <source>
        <dbReference type="PROSITE" id="PS50929"/>
    </source>
</evidence>
<feature type="transmembrane region" description="Helical" evidence="10">
    <location>
        <begin position="70"/>
        <end position="90"/>
    </location>
</feature>
<dbReference type="Gene3D" id="3.40.50.300">
    <property type="entry name" value="P-loop containing nucleotide triphosphate hydrolases"/>
    <property type="match status" value="2"/>
</dbReference>
<evidence type="ECO:0000256" key="7">
    <source>
        <dbReference type="ARBA" id="ARBA00022989"/>
    </source>
</evidence>
<feature type="transmembrane region" description="Helical" evidence="10">
    <location>
        <begin position="320"/>
        <end position="342"/>
    </location>
</feature>
<dbReference type="GO" id="GO:0005524">
    <property type="term" value="F:ATP binding"/>
    <property type="evidence" value="ECO:0007669"/>
    <property type="project" value="UniProtKB-KW"/>
</dbReference>
<reference evidence="13 14" key="1">
    <citation type="journal article" date="2018" name="Evol. Lett.">
        <title>Horizontal gene cluster transfer increased hallucinogenic mushroom diversity.</title>
        <authorList>
            <person name="Reynolds H.T."/>
            <person name="Vijayakumar V."/>
            <person name="Gluck-Thaler E."/>
            <person name="Korotkin H.B."/>
            <person name="Matheny P.B."/>
            <person name="Slot J.C."/>
        </authorList>
    </citation>
    <scope>NUCLEOTIDE SEQUENCE [LARGE SCALE GENOMIC DNA]</scope>
    <source>
        <strain evidence="13 14">2629</strain>
    </source>
</reference>
<feature type="transmembrane region" description="Helical" evidence="10">
    <location>
        <begin position="348"/>
        <end position="367"/>
    </location>
</feature>
<evidence type="ECO:0000256" key="3">
    <source>
        <dbReference type="ARBA" id="ARBA00022692"/>
    </source>
</evidence>
<dbReference type="GO" id="GO:0140359">
    <property type="term" value="F:ABC-type transporter activity"/>
    <property type="evidence" value="ECO:0007669"/>
    <property type="project" value="InterPro"/>
</dbReference>
<feature type="transmembrane region" description="Helical" evidence="10">
    <location>
        <begin position="180"/>
        <end position="204"/>
    </location>
</feature>
<evidence type="ECO:0000313" key="13">
    <source>
        <dbReference type="EMBL" id="PPR04710.1"/>
    </source>
</evidence>
<feature type="compositionally biased region" description="Low complexity" evidence="9">
    <location>
        <begin position="275"/>
        <end position="285"/>
    </location>
</feature>
<feature type="transmembrane region" description="Helical" evidence="10">
    <location>
        <begin position="972"/>
        <end position="991"/>
    </location>
</feature>
<feature type="transmembrane region" description="Helical" evidence="10">
    <location>
        <begin position="997"/>
        <end position="1016"/>
    </location>
</feature>
<comment type="subcellular location">
    <subcellularLocation>
        <location evidence="1">Membrane</location>
        <topology evidence="1">Multi-pass membrane protein</topology>
    </subcellularLocation>
</comment>
<keyword evidence="3 10" id="KW-0812">Transmembrane</keyword>
<dbReference type="CDD" id="cd03250">
    <property type="entry name" value="ABCC_MRP_domain1"/>
    <property type="match status" value="1"/>
</dbReference>
<dbReference type="Pfam" id="PF00664">
    <property type="entry name" value="ABC_membrane"/>
    <property type="match status" value="2"/>
</dbReference>
<dbReference type="SUPFAM" id="SSF90123">
    <property type="entry name" value="ABC transporter transmembrane region"/>
    <property type="match status" value="2"/>
</dbReference>
<sequence length="1426" mass="158626">MRPEGFMTCTYLYCFFLSVGALLSEDNHWRFLASKSVSVTLLSTWCVYAYRDIWPLATYTLQPKDGAEGTLLWVKISVLSVISVIVPLVIPRRYVPVDPKNPMPAPTAEQTASWLSLLTFNFMNPLIFLGARVSHIPVDALPSLLDSDDSHYLTEKGFRHIDRFRGAPHRHLFWGLLRNFWQLLFIMFFADLLSVIAPLAAPVGLNHILRYLENDGEGETIRPWFWIVWLFLSPFVTATATEICLYYTSQLNFKLKAVVTELVFEHSLRVRLTADSGSTNGSNDSSGDEDKQKKSTGNLIGRINNAVTMDVNNVLQGTGFASYAIVNPINLVICLALLYQILGWSASVAVVLTLLHAPFSGYIGSFLQSYETTKLEKTDARIEKTSEAISVLRMVKLFGWERKMENLISETRRDELAWLKKLKILRQLNMMVGSTLPLLTQLATFATLTIVLGDDLVPSKIFSSLILFGLLKGQLQQLSWGYSELITAKISLDRINALLRDTELLDSFTVDTNPGVESEQDTRIGFKNASFSWSAKARSESDATPLRVFRLKIRDEIKFKQGALNVITGPTGCGKTSILLALLGEMHYQPLDRASESWYNLPRSKGIAYAAQESWVLNTTIRENILFGSPYDEGRYQKGEHIFSEIGAMALNMHIVISQCALKRDLELFEAGDNTEVGERGLTLRYLAHFSTRRISLTFACTQWRAKSARVTLARAVYSPAQIILLDDIFAALDVHTSASIAKDCFAGDLMKDRTVILVTHNLPLVLPLAAFMVTMNSNGAIITENVEPEPSHLDPIVEEIEKEAEQEDEDSEKPAVPANDGKLILAEEVAHGRVSWKSIKLLVHSLGGGHLALFLIGWISMMWIDEFLLLLQKWFLGYWGSKYETPNHEPVSAMYYVMIYGMILFMSLLVAGIQAYIYIVGAIRASAVIHEKLVESILGSTWRWLDETPTGRILARFTQDMRSIDGGLPFLFSYVVGQIVGMIVRFASILYFTPVFLIPGMFVTLLGFILGKIYLKAQMSTKREMSNALSPMLAHLSASIHGLVSIRAYGAQEAFKEESLHRINHYIRISRPSYNLNRWVSVRIDLLGALFTTGLATYLIYGPSIGASDTGFILSVASSFMGNIYLLLRMINSLQVESNSLERIQGYLDIDHEPRSTEAGKPPAAWPTSGDIRVENLSARYSKNGPLVLHNLSFHIPSGQRVGVVGRTGTLQSSLTLSLLRCIMTEGEVFYDGLPVSRVNLEDLRSNITIIPQTPELLSGTLRQNLDPFGKEDDATLNDALRSAGLFALQESSNDAKITLDSNIAGGGSNLSVGQRQILALARAILRRSKLLILDEATSAIDYKTDTIIQDTLRTQLDPDVTVITVAHRLQTILDSDKIMVLDAGKLVEFDTPGNLLRNPKSMLSALVDNSKDSAALRTMAGSSN</sequence>
<dbReference type="FunCoup" id="A0A409YNS9">
    <property type="interactions" value="35"/>
</dbReference>
<dbReference type="PANTHER" id="PTHR24223:SF356">
    <property type="entry name" value="ATP-BINDING CASSETTE TRANSPORTER ABC4"/>
    <property type="match status" value="1"/>
</dbReference>
<dbReference type="CDD" id="cd18604">
    <property type="entry name" value="ABC_6TM_VMR1_D2_like"/>
    <property type="match status" value="1"/>
</dbReference>
<comment type="caution">
    <text evidence="13">The sequence shown here is derived from an EMBL/GenBank/DDBJ whole genome shotgun (WGS) entry which is preliminary data.</text>
</comment>
<dbReference type="Gene3D" id="1.20.1560.10">
    <property type="entry name" value="ABC transporter type 1, transmembrane domain"/>
    <property type="match status" value="2"/>
</dbReference>
<dbReference type="OrthoDB" id="6500128at2759"/>
<dbReference type="CDD" id="cd03244">
    <property type="entry name" value="ABCC_MRP_domain2"/>
    <property type="match status" value="1"/>
</dbReference>
<protein>
    <recommendedName>
        <fullName evidence="15">P-loop containing nucleoside triphosphate hydrolase protein</fullName>
    </recommendedName>
</protein>
<dbReference type="InterPro" id="IPR011527">
    <property type="entry name" value="ABC1_TM_dom"/>
</dbReference>
<feature type="transmembrane region" description="Helical" evidence="10">
    <location>
        <begin position="6"/>
        <end position="24"/>
    </location>
</feature>
<dbReference type="GO" id="GO:0016020">
    <property type="term" value="C:membrane"/>
    <property type="evidence" value="ECO:0007669"/>
    <property type="project" value="UniProtKB-SubCell"/>
</dbReference>
<accession>A0A409YNS9</accession>
<dbReference type="GO" id="GO:0016887">
    <property type="term" value="F:ATP hydrolysis activity"/>
    <property type="evidence" value="ECO:0007669"/>
    <property type="project" value="InterPro"/>
</dbReference>
<dbReference type="FunFam" id="3.40.50.300:FF:000838">
    <property type="entry name" value="ABC multidrug transporter (Eurofung)"/>
    <property type="match status" value="1"/>
</dbReference>
<evidence type="ECO:0000256" key="4">
    <source>
        <dbReference type="ARBA" id="ARBA00022737"/>
    </source>
</evidence>
<feature type="transmembrane region" description="Helical" evidence="10">
    <location>
        <begin position="224"/>
        <end position="247"/>
    </location>
</feature>
<feature type="region of interest" description="Disordered" evidence="9">
    <location>
        <begin position="275"/>
        <end position="295"/>
    </location>
</feature>
<dbReference type="InterPro" id="IPR027417">
    <property type="entry name" value="P-loop_NTPase"/>
</dbReference>
<evidence type="ECO:0000256" key="5">
    <source>
        <dbReference type="ARBA" id="ARBA00022741"/>
    </source>
</evidence>
<gene>
    <name evidence="13" type="ORF">CVT24_011832</name>
</gene>
<evidence type="ECO:0008006" key="15">
    <source>
        <dbReference type="Google" id="ProtNLM"/>
    </source>
</evidence>
<keyword evidence="7 10" id="KW-1133">Transmembrane helix</keyword>
<feature type="transmembrane region" description="Helical" evidence="10">
    <location>
        <begin position="428"/>
        <end position="451"/>
    </location>
</feature>
<dbReference type="Pfam" id="PF00005">
    <property type="entry name" value="ABC_tran"/>
    <property type="match status" value="2"/>
</dbReference>
<evidence type="ECO:0000313" key="14">
    <source>
        <dbReference type="Proteomes" id="UP000284842"/>
    </source>
</evidence>
<dbReference type="EMBL" id="NHTK01000902">
    <property type="protein sequence ID" value="PPR04710.1"/>
    <property type="molecule type" value="Genomic_DNA"/>
</dbReference>
<dbReference type="InParanoid" id="A0A409YNS9"/>
<name>A0A409YNS9_9AGAR</name>
<keyword evidence="2" id="KW-0813">Transport</keyword>
<feature type="transmembrane region" description="Helical" evidence="10">
    <location>
        <begin position="894"/>
        <end position="920"/>
    </location>
</feature>
<keyword evidence="8 10" id="KW-0472">Membrane</keyword>
<dbReference type="InterPro" id="IPR003439">
    <property type="entry name" value="ABC_transporter-like_ATP-bd"/>
</dbReference>
<evidence type="ECO:0000259" key="11">
    <source>
        <dbReference type="PROSITE" id="PS50893"/>
    </source>
</evidence>
<feature type="domain" description="ABC transporter" evidence="11">
    <location>
        <begin position="1173"/>
        <end position="1410"/>
    </location>
</feature>
<dbReference type="PROSITE" id="PS50893">
    <property type="entry name" value="ABC_TRANSPORTER_2"/>
    <property type="match status" value="2"/>
</dbReference>
<keyword evidence="5" id="KW-0547">Nucleotide-binding</keyword>
<evidence type="ECO:0000256" key="1">
    <source>
        <dbReference type="ARBA" id="ARBA00004141"/>
    </source>
</evidence>
<evidence type="ECO:0000256" key="10">
    <source>
        <dbReference type="SAM" id="Phobius"/>
    </source>
</evidence>
<feature type="domain" description="ABC transmembrane type-1" evidence="12">
    <location>
        <begin position="852"/>
        <end position="1136"/>
    </location>
</feature>
<evidence type="ECO:0000256" key="8">
    <source>
        <dbReference type="ARBA" id="ARBA00023136"/>
    </source>
</evidence>
<dbReference type="InterPro" id="IPR036640">
    <property type="entry name" value="ABC1_TM_sf"/>
</dbReference>
<keyword evidence="14" id="KW-1185">Reference proteome</keyword>
<keyword evidence="4" id="KW-0677">Repeat</keyword>
<feature type="transmembrane region" description="Helical" evidence="10">
    <location>
        <begin position="1108"/>
        <end position="1129"/>
    </location>
</feature>
<evidence type="ECO:0000256" key="2">
    <source>
        <dbReference type="ARBA" id="ARBA00022448"/>
    </source>
</evidence>
<dbReference type="STRING" id="181874.A0A409YNS9"/>
<keyword evidence="6" id="KW-0067">ATP-binding</keyword>
<dbReference type="InterPro" id="IPR050173">
    <property type="entry name" value="ABC_transporter_C-like"/>
</dbReference>
<dbReference type="SMART" id="SM00382">
    <property type="entry name" value="AAA"/>
    <property type="match status" value="2"/>
</dbReference>
<feature type="domain" description="ABC transmembrane type-1" evidence="12">
    <location>
        <begin position="192"/>
        <end position="487"/>
    </location>
</feature>
<evidence type="ECO:0000256" key="6">
    <source>
        <dbReference type="ARBA" id="ARBA00022840"/>
    </source>
</evidence>
<feature type="domain" description="ABC transporter" evidence="11">
    <location>
        <begin position="524"/>
        <end position="803"/>
    </location>
</feature>
<feature type="transmembrane region" description="Helical" evidence="10">
    <location>
        <begin position="1081"/>
        <end position="1102"/>
    </location>
</feature>
<dbReference type="CDD" id="cd18596">
    <property type="entry name" value="ABC_6TM_VMR1_D1_like"/>
    <property type="match status" value="1"/>
</dbReference>
<dbReference type="PROSITE" id="PS50929">
    <property type="entry name" value="ABC_TM1F"/>
    <property type="match status" value="2"/>
</dbReference>
<dbReference type="FunFam" id="1.20.1560.10:FF:000013">
    <property type="entry name" value="ABC transporter C family member 2"/>
    <property type="match status" value="1"/>
</dbReference>
<dbReference type="SUPFAM" id="SSF52540">
    <property type="entry name" value="P-loop containing nucleoside triphosphate hydrolases"/>
    <property type="match status" value="2"/>
</dbReference>
<dbReference type="InterPro" id="IPR003593">
    <property type="entry name" value="AAA+_ATPase"/>
</dbReference>
<dbReference type="PANTHER" id="PTHR24223">
    <property type="entry name" value="ATP-BINDING CASSETTE SUB-FAMILY C"/>
    <property type="match status" value="1"/>
</dbReference>
<evidence type="ECO:0000256" key="9">
    <source>
        <dbReference type="SAM" id="MobiDB-lite"/>
    </source>
</evidence>
<dbReference type="Proteomes" id="UP000284842">
    <property type="component" value="Unassembled WGS sequence"/>
</dbReference>
<organism evidence="13 14">
    <name type="scientific">Panaeolus cyanescens</name>
    <dbReference type="NCBI Taxonomy" id="181874"/>
    <lineage>
        <taxon>Eukaryota</taxon>
        <taxon>Fungi</taxon>
        <taxon>Dikarya</taxon>
        <taxon>Basidiomycota</taxon>
        <taxon>Agaricomycotina</taxon>
        <taxon>Agaricomycetes</taxon>
        <taxon>Agaricomycetidae</taxon>
        <taxon>Agaricales</taxon>
        <taxon>Agaricineae</taxon>
        <taxon>Galeropsidaceae</taxon>
        <taxon>Panaeolus</taxon>
    </lineage>
</organism>
<proteinExistence type="predicted"/>
<feature type="transmembrane region" description="Helical" evidence="10">
    <location>
        <begin position="842"/>
        <end position="865"/>
    </location>
</feature>